<sequence>MKTSQINKIRATLKGLFVLLTFVLISACGDPKQKNLNEINASSLAADSINFAADCSISPSFCTTDPDHLDEIDPTIPISDTQINHLVNGLSDYPFLKNDRALKKHTNLVKILKKGLFLSKASLEQILHDTQNPNIKGVRIIFGINCRKSGGYVHFTAIYAGDDGAASALAEDSTQTDVAKALVGKKFDGVPPPGN</sequence>
<dbReference type="EMBL" id="WVHT01000007">
    <property type="protein sequence ID" value="MXV52265.1"/>
    <property type="molecule type" value="Genomic_DNA"/>
</dbReference>
<protein>
    <submittedName>
        <fullName evidence="1">Uncharacterized protein</fullName>
    </submittedName>
</protein>
<dbReference type="PROSITE" id="PS51257">
    <property type="entry name" value="PROKAR_LIPOPROTEIN"/>
    <property type="match status" value="1"/>
</dbReference>
<name>A0A7K1YCG7_9SPHI</name>
<accession>A0A7K1YCG7</accession>
<organism evidence="1 2">
    <name type="scientific">Hufsiella arboris</name>
    <dbReference type="NCBI Taxonomy" id="2695275"/>
    <lineage>
        <taxon>Bacteria</taxon>
        <taxon>Pseudomonadati</taxon>
        <taxon>Bacteroidota</taxon>
        <taxon>Sphingobacteriia</taxon>
        <taxon>Sphingobacteriales</taxon>
        <taxon>Sphingobacteriaceae</taxon>
        <taxon>Hufsiella</taxon>
    </lineage>
</organism>
<dbReference type="Proteomes" id="UP000466586">
    <property type="component" value="Unassembled WGS sequence"/>
</dbReference>
<dbReference type="AlphaFoldDB" id="A0A7K1YCG7"/>
<reference evidence="1 2" key="1">
    <citation type="submission" date="2019-11" db="EMBL/GenBank/DDBJ databases">
        <title>Pedobacter sp. HMF7647 Genome sequencing and assembly.</title>
        <authorList>
            <person name="Kang H."/>
            <person name="Kim H."/>
            <person name="Joh K."/>
        </authorList>
    </citation>
    <scope>NUCLEOTIDE SEQUENCE [LARGE SCALE GENOMIC DNA]</scope>
    <source>
        <strain evidence="1 2">HMF7647</strain>
    </source>
</reference>
<comment type="caution">
    <text evidence="1">The sequence shown here is derived from an EMBL/GenBank/DDBJ whole genome shotgun (WGS) entry which is preliminary data.</text>
</comment>
<evidence type="ECO:0000313" key="1">
    <source>
        <dbReference type="EMBL" id="MXV52265.1"/>
    </source>
</evidence>
<gene>
    <name evidence="1" type="ORF">GS399_14905</name>
</gene>
<keyword evidence="2" id="KW-1185">Reference proteome</keyword>
<proteinExistence type="predicted"/>
<dbReference type="RefSeq" id="WP_160845444.1">
    <property type="nucleotide sequence ID" value="NZ_WVHT01000007.1"/>
</dbReference>
<evidence type="ECO:0000313" key="2">
    <source>
        <dbReference type="Proteomes" id="UP000466586"/>
    </source>
</evidence>